<reference evidence="2" key="1">
    <citation type="submission" date="2021-01" db="EMBL/GenBank/DDBJ databases">
        <title>Whole genome shotgun sequence of Sinosporangium siamense NBRC 109515.</title>
        <authorList>
            <person name="Komaki H."/>
            <person name="Tamura T."/>
        </authorList>
    </citation>
    <scope>NUCLEOTIDE SEQUENCE</scope>
    <source>
        <strain evidence="2">NBRC 109515</strain>
    </source>
</reference>
<feature type="transmembrane region" description="Helical" evidence="1">
    <location>
        <begin position="55"/>
        <end position="74"/>
    </location>
</feature>
<dbReference type="AlphaFoldDB" id="A0A919RBA3"/>
<evidence type="ECO:0000256" key="1">
    <source>
        <dbReference type="SAM" id="Phobius"/>
    </source>
</evidence>
<keyword evidence="3" id="KW-1185">Reference proteome</keyword>
<accession>A0A919RBA3</accession>
<dbReference type="Proteomes" id="UP000606172">
    <property type="component" value="Unassembled WGS sequence"/>
</dbReference>
<name>A0A919RBA3_9ACTN</name>
<proteinExistence type="predicted"/>
<sequence>MVTADALAGAGSGDPPEIPPGRRLATVAAGAAAAATGVCYVLSTGRFFPYCPSGSLAPWFAIVLYVAIVVLLALSSRSAAARKSHDTRAMLSHHRYLAD</sequence>
<keyword evidence="1" id="KW-0812">Transmembrane</keyword>
<comment type="caution">
    <text evidence="2">The sequence shown here is derived from an EMBL/GenBank/DDBJ whole genome shotgun (WGS) entry which is preliminary data.</text>
</comment>
<organism evidence="2 3">
    <name type="scientific">Sinosporangium siamense</name>
    <dbReference type="NCBI Taxonomy" id="1367973"/>
    <lineage>
        <taxon>Bacteria</taxon>
        <taxon>Bacillati</taxon>
        <taxon>Actinomycetota</taxon>
        <taxon>Actinomycetes</taxon>
        <taxon>Streptosporangiales</taxon>
        <taxon>Streptosporangiaceae</taxon>
        <taxon>Sinosporangium</taxon>
    </lineage>
</organism>
<evidence type="ECO:0000313" key="3">
    <source>
        <dbReference type="Proteomes" id="UP000606172"/>
    </source>
</evidence>
<feature type="transmembrane region" description="Helical" evidence="1">
    <location>
        <begin position="24"/>
        <end position="43"/>
    </location>
</feature>
<evidence type="ECO:0000313" key="2">
    <source>
        <dbReference type="EMBL" id="GII90733.1"/>
    </source>
</evidence>
<dbReference type="EMBL" id="BOOW01000006">
    <property type="protein sequence ID" value="GII90733.1"/>
    <property type="molecule type" value="Genomic_DNA"/>
</dbReference>
<protein>
    <submittedName>
        <fullName evidence="2">Uncharacterized protein</fullName>
    </submittedName>
</protein>
<keyword evidence="1" id="KW-1133">Transmembrane helix</keyword>
<keyword evidence="1" id="KW-0472">Membrane</keyword>
<gene>
    <name evidence="2" type="ORF">Ssi02_09640</name>
</gene>